<keyword evidence="3" id="KW-1185">Reference proteome</keyword>
<evidence type="ECO:0000313" key="3">
    <source>
        <dbReference type="Proteomes" id="UP000663722"/>
    </source>
</evidence>
<proteinExistence type="predicted"/>
<dbReference type="InterPro" id="IPR012547">
    <property type="entry name" value="PDDEXK_9"/>
</dbReference>
<evidence type="ECO:0000259" key="1">
    <source>
        <dbReference type="Pfam" id="PF09820"/>
    </source>
</evidence>
<reference evidence="2" key="1">
    <citation type="journal article" date="2021" name="Microb. Physiol.">
        <title>Proteogenomic Insights into the Physiology of Marine, Sulfate-Reducing, Filamentous Desulfonema limicola and Desulfonema magnum.</title>
        <authorList>
            <person name="Schnaars V."/>
            <person name="Wohlbrand L."/>
            <person name="Scheve S."/>
            <person name="Hinrichs C."/>
            <person name="Reinhardt R."/>
            <person name="Rabus R."/>
        </authorList>
    </citation>
    <scope>NUCLEOTIDE SEQUENCE</scope>
    <source>
        <strain evidence="2">4be13</strain>
    </source>
</reference>
<dbReference type="Proteomes" id="UP000663722">
    <property type="component" value="Chromosome"/>
</dbReference>
<dbReference type="InterPro" id="IPR018631">
    <property type="entry name" value="AAA-ATPase-like_dom"/>
</dbReference>
<evidence type="ECO:0000313" key="2">
    <source>
        <dbReference type="EMBL" id="QTA87175.1"/>
    </source>
</evidence>
<gene>
    <name evidence="2" type="ORF">dnm_032050</name>
</gene>
<dbReference type="PANTHER" id="PTHR34825:SF2">
    <property type="entry name" value="AAA-ATPASE-LIKE DOMAIN-CONTAINING PROTEIN"/>
    <property type="match status" value="1"/>
</dbReference>
<dbReference type="KEGG" id="dmm:dnm_032050"/>
<dbReference type="PANTHER" id="PTHR34825">
    <property type="entry name" value="CONSERVED PROTEIN, WITH A WEAK D-GALACTARATE DEHYDRATASE/ALTRONATE HYDROLASE DOMAIN"/>
    <property type="match status" value="1"/>
</dbReference>
<feature type="domain" description="AAA-ATPase-like" evidence="1">
    <location>
        <begin position="10"/>
        <end position="225"/>
    </location>
</feature>
<accession>A0A975BL92</accession>
<dbReference type="Pfam" id="PF08011">
    <property type="entry name" value="PDDEXK_9"/>
    <property type="match status" value="1"/>
</dbReference>
<protein>
    <submittedName>
        <fullName evidence="2">AAA ATPase domain-containing protein</fullName>
    </submittedName>
</protein>
<dbReference type="AlphaFoldDB" id="A0A975BL92"/>
<sequence>MKKRILYANANYEEMVSKNGYFVDKTEYIDKLEYIENPVFLRPRRFGKSLWCRILECYYNIGQKDDFEKLFGQTRIGKNPTPLRNSFFVLHLDFSVIDPTGSIADIEKSFNLTCNTHLQSLVRSYFKWFQGNVSVDPEIQAPANLRSILNTISDFNLPRLYIIIDEYDNFANQLIVSRKHDLYRKLTGDDSFLKTFFKTLKEGRKTGLISNLYITGVLPVTIDDLASGFNVATFITLEPEFESMLGFTQSETDRLMDQICQDYGIDPSVRKEADDLIRNHYNGYHFVNPEGEAVYNSTILMYFLHYFTRYKAIPRHLTDMNLKTDISWVRLLTGADSRYAEEFVDQLTIHNAVRYDDRLLTQKFDMSQFFERGYFPVSFFYLGMLTRKDDFYLKLPNMNMRQIFAEYFNELHRIDVSTKYADMMQNFVNRPDLPRLFADYWDLYISQLPEAVFQKVNENFYRTTFFELCSRYLSKWFIWNLERSYPRGKTDLEFVGKYHEKFAGKRIVIEFKYYSNAEFKKRRTSVEKFALRKKDTHQLAGYVQGLKEEYPEADISQYVIYCFGNKGFRVFEIES</sequence>
<organism evidence="2 3">
    <name type="scientific">Desulfonema magnum</name>
    <dbReference type="NCBI Taxonomy" id="45655"/>
    <lineage>
        <taxon>Bacteria</taxon>
        <taxon>Pseudomonadati</taxon>
        <taxon>Thermodesulfobacteriota</taxon>
        <taxon>Desulfobacteria</taxon>
        <taxon>Desulfobacterales</taxon>
        <taxon>Desulfococcaceae</taxon>
        <taxon>Desulfonema</taxon>
    </lineage>
</organism>
<name>A0A975BL92_9BACT</name>
<dbReference type="Pfam" id="PF09820">
    <property type="entry name" value="AAA-ATPase_like"/>
    <property type="match status" value="1"/>
</dbReference>
<dbReference type="EMBL" id="CP061800">
    <property type="protein sequence ID" value="QTA87175.1"/>
    <property type="molecule type" value="Genomic_DNA"/>
</dbReference>